<accession>A0A1H9REQ1</accession>
<keyword evidence="1" id="KW-0472">Membrane</keyword>
<gene>
    <name evidence="2" type="ORF">SAMN05661109_00869</name>
</gene>
<organism evidence="2 3">
    <name type="scientific">Corynebacterium cystitidis DSM 20524</name>
    <dbReference type="NCBI Taxonomy" id="1121357"/>
    <lineage>
        <taxon>Bacteria</taxon>
        <taxon>Bacillati</taxon>
        <taxon>Actinomycetota</taxon>
        <taxon>Actinomycetes</taxon>
        <taxon>Mycobacteriales</taxon>
        <taxon>Corynebacteriaceae</taxon>
        <taxon>Corynebacterium</taxon>
    </lineage>
</organism>
<proteinExistence type="predicted"/>
<dbReference type="AlphaFoldDB" id="A0A1H9REQ1"/>
<feature type="transmembrane region" description="Helical" evidence="1">
    <location>
        <begin position="241"/>
        <end position="262"/>
    </location>
</feature>
<evidence type="ECO:0000313" key="3">
    <source>
        <dbReference type="Proteomes" id="UP000198929"/>
    </source>
</evidence>
<keyword evidence="1" id="KW-0812">Transmembrane</keyword>
<evidence type="ECO:0000256" key="1">
    <source>
        <dbReference type="SAM" id="Phobius"/>
    </source>
</evidence>
<sequence>MTPLDAGGCELQATEADAQREMATYAAYRDVFNPRAKQAVPEAAADMDKLIECGKSTPNQPSAYENPQWAWDTINRVDEMAKAHGFNTGESESLGTAVMMNARFGDVPSYGGLQALSKKYGHSQAKSYLDQMNNGYHEANHPAFDGAVKGFSEPYTAIDTAAYNAYMAKFNEYNKTWHEAFQACAEGRTLNDESPALPKSDVWTGDDEVNDPLHGFDNAGEAIKRGETGAASSFLGQGFQAIWHFFTGLLMMPFLPILELFLGTSPDRGSSSLS</sequence>
<reference evidence="3" key="1">
    <citation type="submission" date="2016-10" db="EMBL/GenBank/DDBJ databases">
        <authorList>
            <person name="Varghese N."/>
            <person name="Submissions S."/>
        </authorList>
    </citation>
    <scope>NUCLEOTIDE SEQUENCE [LARGE SCALE GENOMIC DNA]</scope>
    <source>
        <strain evidence="3">DSM 20524</strain>
    </source>
</reference>
<keyword evidence="3" id="KW-1185">Reference proteome</keyword>
<dbReference type="EMBL" id="FOGQ01000002">
    <property type="protein sequence ID" value="SER71134.1"/>
    <property type="molecule type" value="Genomic_DNA"/>
</dbReference>
<name>A0A1H9REQ1_9CORY</name>
<keyword evidence="1" id="KW-1133">Transmembrane helix</keyword>
<dbReference type="Proteomes" id="UP000198929">
    <property type="component" value="Unassembled WGS sequence"/>
</dbReference>
<protein>
    <submittedName>
        <fullName evidence="2">Uncharacterized protein</fullName>
    </submittedName>
</protein>
<dbReference type="RefSeq" id="WP_092256651.1">
    <property type="nucleotide sequence ID" value="NZ_FOGQ01000002.1"/>
</dbReference>
<evidence type="ECO:0000313" key="2">
    <source>
        <dbReference type="EMBL" id="SER71134.1"/>
    </source>
</evidence>